<dbReference type="CDD" id="cd00157">
    <property type="entry name" value="Rho"/>
    <property type="match status" value="1"/>
</dbReference>
<dbReference type="Pfam" id="PF00071">
    <property type="entry name" value="Ras"/>
    <property type="match status" value="1"/>
</dbReference>
<dbReference type="InterPro" id="IPR005225">
    <property type="entry name" value="Small_GTP-bd"/>
</dbReference>
<dbReference type="Gene3D" id="3.40.50.300">
    <property type="entry name" value="P-loop containing nucleotide triphosphate hydrolases"/>
    <property type="match status" value="1"/>
</dbReference>
<dbReference type="PANTHER" id="PTHR24072">
    <property type="entry name" value="RHO FAMILY GTPASE"/>
    <property type="match status" value="1"/>
</dbReference>
<gene>
    <name evidence="5" type="ORF">QBC34DRAFT_442374</name>
</gene>
<dbReference type="SMART" id="SM00173">
    <property type="entry name" value="RAS"/>
    <property type="match status" value="1"/>
</dbReference>
<proteinExistence type="predicted"/>
<keyword evidence="5" id="KW-0378">Hydrolase</keyword>
<dbReference type="PROSITE" id="PS51420">
    <property type="entry name" value="RHO"/>
    <property type="match status" value="1"/>
</dbReference>
<keyword evidence="3" id="KW-0342">GTP-binding</keyword>
<dbReference type="PROSITE" id="PS51421">
    <property type="entry name" value="RAS"/>
    <property type="match status" value="1"/>
</dbReference>
<dbReference type="InterPro" id="IPR001806">
    <property type="entry name" value="Small_GTPase"/>
</dbReference>
<feature type="compositionally biased region" description="Polar residues" evidence="4">
    <location>
        <begin position="334"/>
        <end position="344"/>
    </location>
</feature>
<dbReference type="NCBIfam" id="TIGR00231">
    <property type="entry name" value="small_GTP"/>
    <property type="match status" value="1"/>
</dbReference>
<dbReference type="InterPro" id="IPR027417">
    <property type="entry name" value="P-loop_NTPase"/>
</dbReference>
<dbReference type="GO" id="GO:0007264">
    <property type="term" value="P:small GTPase-mediated signal transduction"/>
    <property type="evidence" value="ECO:0007669"/>
    <property type="project" value="InterPro"/>
</dbReference>
<dbReference type="GO" id="GO:0003924">
    <property type="term" value="F:GTPase activity"/>
    <property type="evidence" value="ECO:0007669"/>
    <property type="project" value="InterPro"/>
</dbReference>
<evidence type="ECO:0000256" key="2">
    <source>
        <dbReference type="ARBA" id="ARBA00022741"/>
    </source>
</evidence>
<dbReference type="GO" id="GO:0005525">
    <property type="term" value="F:GTP binding"/>
    <property type="evidence" value="ECO:0007669"/>
    <property type="project" value="UniProtKB-KW"/>
</dbReference>
<evidence type="ECO:0000256" key="4">
    <source>
        <dbReference type="SAM" id="MobiDB-lite"/>
    </source>
</evidence>
<dbReference type="SUPFAM" id="SSF52540">
    <property type="entry name" value="P-loop containing nucleoside triphosphate hydrolases"/>
    <property type="match status" value="1"/>
</dbReference>
<comment type="caution">
    <text evidence="5">The sequence shown here is derived from an EMBL/GenBank/DDBJ whole genome shotgun (WGS) entry which is preliminary data.</text>
</comment>
<dbReference type="EMBL" id="MU865975">
    <property type="protein sequence ID" value="KAK4444564.1"/>
    <property type="molecule type" value="Genomic_DNA"/>
</dbReference>
<feature type="region of interest" description="Disordered" evidence="4">
    <location>
        <begin position="306"/>
        <end position="358"/>
    </location>
</feature>
<protein>
    <submittedName>
        <fullName evidence="5">P-loop containing nucleoside triphosphate hydrolase protein</fullName>
    </submittedName>
</protein>
<evidence type="ECO:0000256" key="1">
    <source>
        <dbReference type="ARBA" id="ARBA00022481"/>
    </source>
</evidence>
<dbReference type="PROSITE" id="PS51419">
    <property type="entry name" value="RAB"/>
    <property type="match status" value="1"/>
</dbReference>
<dbReference type="Proteomes" id="UP001321760">
    <property type="component" value="Unassembled WGS sequence"/>
</dbReference>
<evidence type="ECO:0000256" key="3">
    <source>
        <dbReference type="ARBA" id="ARBA00023134"/>
    </source>
</evidence>
<dbReference type="PRINTS" id="PR00449">
    <property type="entry name" value="RASTRNSFRMNG"/>
</dbReference>
<accession>A0AAV9G8X9</accession>
<dbReference type="AlphaFoldDB" id="A0AAV9G8X9"/>
<evidence type="ECO:0000313" key="6">
    <source>
        <dbReference type="Proteomes" id="UP001321760"/>
    </source>
</evidence>
<dbReference type="SMART" id="SM00174">
    <property type="entry name" value="RHO"/>
    <property type="match status" value="1"/>
</dbReference>
<organism evidence="5 6">
    <name type="scientific">Podospora aff. communis PSN243</name>
    <dbReference type="NCBI Taxonomy" id="3040156"/>
    <lineage>
        <taxon>Eukaryota</taxon>
        <taxon>Fungi</taxon>
        <taxon>Dikarya</taxon>
        <taxon>Ascomycota</taxon>
        <taxon>Pezizomycotina</taxon>
        <taxon>Sordariomycetes</taxon>
        <taxon>Sordariomycetidae</taxon>
        <taxon>Sordariales</taxon>
        <taxon>Podosporaceae</taxon>
        <taxon>Podospora</taxon>
    </lineage>
</organism>
<name>A0AAV9G8X9_9PEZI</name>
<sequence>MADPLSIAASVAGLLATSGKICSALSTFISGVVDAPQSARDVLTTVEEMRAALEMVQGLIDALSTLPSQRRVLLRLDLITITFSSCVLTMSELESMVSSCFKDGVMHRLRWAWAEKKILKLLPRLESQKASLSLMVTTLVCQSNLEAIESRDKLCNAVELILQRDEEFAARMRQIDLHSVDDRSVRFYEDSVLDSRRVSVYTTLAGMSRGSTSGPSAQQLTSRLREFETVLETSRVYARTQSNDSDISVTSSAVRSHAWSHLSLNNISVISVFRLPVTLDDIAKFGPGLTFSSMLECQQDSDAIPSIAEPQLSNENKQSYTAGSSETGAWLPQSLPSSSSTRPGQPNPVDPDTSGSLETKGHAFINGGACKLVVVGDHETMKTAMLISYAHKALPSEYVPTVFDNYSVTITVDKIKYSLGLWDTAGQESYSPRLRSLSYPQTDVFLVLARIGLPATFHNVKRLWIPEITESCPRVPFIVVGIRSNDEEELLQKAWLQKHPDKPHQYTKMGQEIADEFGAVKYVECNIHTQQDLKNVFDEAIRAAIFPPVARRGRKRTWNPRFLGRLGETKEED</sequence>
<feature type="compositionally biased region" description="Polar residues" evidence="4">
    <location>
        <begin position="311"/>
        <end position="327"/>
    </location>
</feature>
<reference evidence="5" key="2">
    <citation type="submission" date="2023-05" db="EMBL/GenBank/DDBJ databases">
        <authorList>
            <consortium name="Lawrence Berkeley National Laboratory"/>
            <person name="Steindorff A."/>
            <person name="Hensen N."/>
            <person name="Bonometti L."/>
            <person name="Westerberg I."/>
            <person name="Brannstrom I.O."/>
            <person name="Guillou S."/>
            <person name="Cros-Aarteil S."/>
            <person name="Calhoun S."/>
            <person name="Haridas S."/>
            <person name="Kuo A."/>
            <person name="Mondo S."/>
            <person name="Pangilinan J."/>
            <person name="Riley R."/>
            <person name="Labutti K."/>
            <person name="Andreopoulos B."/>
            <person name="Lipzen A."/>
            <person name="Chen C."/>
            <person name="Yanf M."/>
            <person name="Daum C."/>
            <person name="Ng V."/>
            <person name="Clum A."/>
            <person name="Ohm R."/>
            <person name="Martin F."/>
            <person name="Silar P."/>
            <person name="Natvig D."/>
            <person name="Lalanne C."/>
            <person name="Gautier V."/>
            <person name="Ament-Velasquez S.L."/>
            <person name="Kruys A."/>
            <person name="Hutchinson M.I."/>
            <person name="Powell A.J."/>
            <person name="Barry K."/>
            <person name="Miller A.N."/>
            <person name="Grigoriev I.V."/>
            <person name="Debuchy R."/>
            <person name="Gladieux P."/>
            <person name="Thoren M.H."/>
            <person name="Johannesson H."/>
        </authorList>
    </citation>
    <scope>NUCLEOTIDE SEQUENCE</scope>
    <source>
        <strain evidence="5">PSN243</strain>
    </source>
</reference>
<keyword evidence="6" id="KW-1185">Reference proteome</keyword>
<dbReference type="SMART" id="SM00175">
    <property type="entry name" value="RAB"/>
    <property type="match status" value="1"/>
</dbReference>
<reference evidence="5" key="1">
    <citation type="journal article" date="2023" name="Mol. Phylogenet. Evol.">
        <title>Genome-scale phylogeny and comparative genomics of the fungal order Sordariales.</title>
        <authorList>
            <person name="Hensen N."/>
            <person name="Bonometti L."/>
            <person name="Westerberg I."/>
            <person name="Brannstrom I.O."/>
            <person name="Guillou S."/>
            <person name="Cros-Aarteil S."/>
            <person name="Calhoun S."/>
            <person name="Haridas S."/>
            <person name="Kuo A."/>
            <person name="Mondo S."/>
            <person name="Pangilinan J."/>
            <person name="Riley R."/>
            <person name="LaButti K."/>
            <person name="Andreopoulos B."/>
            <person name="Lipzen A."/>
            <person name="Chen C."/>
            <person name="Yan M."/>
            <person name="Daum C."/>
            <person name="Ng V."/>
            <person name="Clum A."/>
            <person name="Steindorff A."/>
            <person name="Ohm R.A."/>
            <person name="Martin F."/>
            <person name="Silar P."/>
            <person name="Natvig D.O."/>
            <person name="Lalanne C."/>
            <person name="Gautier V."/>
            <person name="Ament-Velasquez S.L."/>
            <person name="Kruys A."/>
            <person name="Hutchinson M.I."/>
            <person name="Powell A.J."/>
            <person name="Barry K."/>
            <person name="Miller A.N."/>
            <person name="Grigoriev I.V."/>
            <person name="Debuchy R."/>
            <person name="Gladieux P."/>
            <person name="Hiltunen Thoren M."/>
            <person name="Johannesson H."/>
        </authorList>
    </citation>
    <scope>NUCLEOTIDE SEQUENCE</scope>
    <source>
        <strain evidence="5">PSN243</strain>
    </source>
</reference>
<dbReference type="InterPro" id="IPR003578">
    <property type="entry name" value="Small_GTPase_Rho"/>
</dbReference>
<keyword evidence="2" id="KW-0547">Nucleotide-binding</keyword>
<keyword evidence="1" id="KW-0488">Methylation</keyword>
<evidence type="ECO:0000313" key="5">
    <source>
        <dbReference type="EMBL" id="KAK4444564.1"/>
    </source>
</evidence>